<dbReference type="Gene3D" id="3.40.50.2000">
    <property type="entry name" value="Glycogen Phosphorylase B"/>
    <property type="match status" value="2"/>
</dbReference>
<organism evidence="4 5">
    <name type="scientific">Paenibacillus solisilvae</name>
    <dbReference type="NCBI Taxonomy" id="2486751"/>
    <lineage>
        <taxon>Bacteria</taxon>
        <taxon>Bacillati</taxon>
        <taxon>Bacillota</taxon>
        <taxon>Bacilli</taxon>
        <taxon>Bacillales</taxon>
        <taxon>Paenibacillaceae</taxon>
        <taxon>Paenibacillus</taxon>
    </lineage>
</organism>
<evidence type="ECO:0000313" key="4">
    <source>
        <dbReference type="EMBL" id="MFC5652266.1"/>
    </source>
</evidence>
<protein>
    <submittedName>
        <fullName evidence="4">Glycosyltransferase family 4 protein</fullName>
        <ecNumber evidence="4">2.4.-.-</ecNumber>
    </submittedName>
</protein>
<keyword evidence="1" id="KW-0472">Membrane</keyword>
<keyword evidence="4" id="KW-0808">Transferase</keyword>
<reference evidence="5" key="1">
    <citation type="journal article" date="2019" name="Int. J. Syst. Evol. Microbiol.">
        <title>The Global Catalogue of Microorganisms (GCM) 10K type strain sequencing project: providing services to taxonomists for standard genome sequencing and annotation.</title>
        <authorList>
            <consortium name="The Broad Institute Genomics Platform"/>
            <consortium name="The Broad Institute Genome Sequencing Center for Infectious Disease"/>
            <person name="Wu L."/>
            <person name="Ma J."/>
        </authorList>
    </citation>
    <scope>NUCLEOTIDE SEQUENCE [LARGE SCALE GENOMIC DNA]</scope>
    <source>
        <strain evidence="5">CGMCC 1.3240</strain>
    </source>
</reference>
<dbReference type="EMBL" id="JBHSOW010000093">
    <property type="protein sequence ID" value="MFC5652266.1"/>
    <property type="molecule type" value="Genomic_DNA"/>
</dbReference>
<dbReference type="PANTHER" id="PTHR45947:SF3">
    <property type="entry name" value="SULFOQUINOVOSYL TRANSFERASE SQD2"/>
    <property type="match status" value="1"/>
</dbReference>
<feature type="domain" description="Glycosyltransferase subfamily 4-like N-terminal" evidence="3">
    <location>
        <begin position="17"/>
        <end position="174"/>
    </location>
</feature>
<keyword evidence="1" id="KW-1133">Transmembrane helix</keyword>
<dbReference type="InterPro" id="IPR050194">
    <property type="entry name" value="Glycosyltransferase_grp1"/>
</dbReference>
<dbReference type="SUPFAM" id="SSF53756">
    <property type="entry name" value="UDP-Glycosyltransferase/glycogen phosphorylase"/>
    <property type="match status" value="1"/>
</dbReference>
<keyword evidence="4" id="KW-0328">Glycosyltransferase</keyword>
<keyword evidence="1" id="KW-0812">Transmembrane</keyword>
<dbReference type="CDD" id="cd03801">
    <property type="entry name" value="GT4_PimA-like"/>
    <property type="match status" value="1"/>
</dbReference>
<feature type="domain" description="Glycosyl transferase family 1" evidence="2">
    <location>
        <begin position="187"/>
        <end position="358"/>
    </location>
</feature>
<evidence type="ECO:0000313" key="5">
    <source>
        <dbReference type="Proteomes" id="UP001596047"/>
    </source>
</evidence>
<keyword evidence="5" id="KW-1185">Reference proteome</keyword>
<evidence type="ECO:0000259" key="2">
    <source>
        <dbReference type="Pfam" id="PF00534"/>
    </source>
</evidence>
<evidence type="ECO:0000256" key="1">
    <source>
        <dbReference type="SAM" id="Phobius"/>
    </source>
</evidence>
<dbReference type="GO" id="GO:0016757">
    <property type="term" value="F:glycosyltransferase activity"/>
    <property type="evidence" value="ECO:0007669"/>
    <property type="project" value="UniProtKB-KW"/>
</dbReference>
<dbReference type="EC" id="2.4.-.-" evidence="4"/>
<dbReference type="Proteomes" id="UP001596047">
    <property type="component" value="Unassembled WGS sequence"/>
</dbReference>
<sequence length="408" mass="45300">MTPNKILLVAGVFPPGIGGMQNYYYNLCKHSGHEITVLAPKYDGDEAFDADQPFTIIRGPFMKNESVDVRSWPRLFSYVRRMIRQESIEVTIYGYIMIGIIGLILKLLSGHRYAISTHGMDMLMFRRVWGLRFIVKQILRRADLILTNSEFTKKLVESYGVPASKIDLVHPGVESGYDIQAKSSELMHKHKLEDKYVLLSVGRLVLRKGHDRVIEAMPAIIQALPSALYLIVGEGPERKRLEQLSIQLGVSDYVVFVGSVHGSELLNEYYNVCDQFIMISRELAKGDAEGFGIVYLEAASAGIPVIAGNSGGVCEAVLDGVTGLLVDPQSTDEITEAVLTLQKDSQLREKLTRNGYKRAKSSFNYVVLAEKFDLSLHKLCSASSNAGRTGKVIFDQMKESGSASGRVR</sequence>
<dbReference type="Pfam" id="PF00534">
    <property type="entry name" value="Glycos_transf_1"/>
    <property type="match status" value="1"/>
</dbReference>
<dbReference type="Pfam" id="PF13439">
    <property type="entry name" value="Glyco_transf_4"/>
    <property type="match status" value="1"/>
</dbReference>
<feature type="transmembrane region" description="Helical" evidence="1">
    <location>
        <begin position="90"/>
        <end position="108"/>
    </location>
</feature>
<gene>
    <name evidence="4" type="ORF">ACFPYJ_24755</name>
</gene>
<accession>A0ABW0W271</accession>
<proteinExistence type="predicted"/>
<comment type="caution">
    <text evidence="4">The sequence shown here is derived from an EMBL/GenBank/DDBJ whole genome shotgun (WGS) entry which is preliminary data.</text>
</comment>
<name>A0ABW0W271_9BACL</name>
<evidence type="ECO:0000259" key="3">
    <source>
        <dbReference type="Pfam" id="PF13439"/>
    </source>
</evidence>
<dbReference type="PANTHER" id="PTHR45947">
    <property type="entry name" value="SULFOQUINOVOSYL TRANSFERASE SQD2"/>
    <property type="match status" value="1"/>
</dbReference>
<dbReference type="InterPro" id="IPR001296">
    <property type="entry name" value="Glyco_trans_1"/>
</dbReference>
<dbReference type="RefSeq" id="WP_379190902.1">
    <property type="nucleotide sequence ID" value="NZ_JBHSOW010000093.1"/>
</dbReference>
<dbReference type="InterPro" id="IPR028098">
    <property type="entry name" value="Glyco_trans_4-like_N"/>
</dbReference>